<dbReference type="PANTHER" id="PTHR42847:SF8">
    <property type="entry name" value="CONSERVED PROTEIN"/>
    <property type="match status" value="1"/>
</dbReference>
<dbReference type="Proteomes" id="UP000325003">
    <property type="component" value="Unassembled WGS sequence"/>
</dbReference>
<proteinExistence type="predicted"/>
<keyword evidence="4" id="KW-0503">Monooxygenase</keyword>
<feature type="domain" description="Luciferase-like" evidence="5">
    <location>
        <begin position="21"/>
        <end position="244"/>
    </location>
</feature>
<gene>
    <name evidence="6" type="ORF">F0U44_17460</name>
</gene>
<dbReference type="EMBL" id="VUJV01000006">
    <property type="protein sequence ID" value="KAA1416968.1"/>
    <property type="molecule type" value="Genomic_DNA"/>
</dbReference>
<comment type="caution">
    <text evidence="6">The sequence shown here is derived from an EMBL/GenBank/DDBJ whole genome shotgun (WGS) entry which is preliminary data.</text>
</comment>
<evidence type="ECO:0000313" key="7">
    <source>
        <dbReference type="Proteomes" id="UP000325003"/>
    </source>
</evidence>
<keyword evidence="2" id="KW-0288">FMN</keyword>
<evidence type="ECO:0000259" key="5">
    <source>
        <dbReference type="Pfam" id="PF00296"/>
    </source>
</evidence>
<accession>A0A5B1L9T5</accession>
<dbReference type="AlphaFoldDB" id="A0A5B1L9T5"/>
<reference evidence="6 7" key="2">
    <citation type="submission" date="2019-09" db="EMBL/GenBank/DDBJ databases">
        <authorList>
            <person name="Jin C."/>
        </authorList>
    </citation>
    <scope>NUCLEOTIDE SEQUENCE [LARGE SCALE GENOMIC DNA]</scope>
    <source>
        <strain evidence="6 7">BN130099</strain>
    </source>
</reference>
<dbReference type="InterPro" id="IPR050172">
    <property type="entry name" value="SsuD_RutA_monooxygenase"/>
</dbReference>
<dbReference type="GO" id="GO:0046306">
    <property type="term" value="P:alkanesulfonate catabolic process"/>
    <property type="evidence" value="ECO:0007669"/>
    <property type="project" value="TreeGrafter"/>
</dbReference>
<dbReference type="RefSeq" id="WP_149729638.1">
    <property type="nucleotide sequence ID" value="NZ_VUJV01000006.1"/>
</dbReference>
<evidence type="ECO:0000256" key="2">
    <source>
        <dbReference type="ARBA" id="ARBA00022643"/>
    </source>
</evidence>
<keyword evidence="3" id="KW-0560">Oxidoreductase</keyword>
<evidence type="ECO:0000256" key="1">
    <source>
        <dbReference type="ARBA" id="ARBA00022630"/>
    </source>
</evidence>
<evidence type="ECO:0000256" key="4">
    <source>
        <dbReference type="ARBA" id="ARBA00023033"/>
    </source>
</evidence>
<dbReference type="Gene3D" id="3.20.20.30">
    <property type="entry name" value="Luciferase-like domain"/>
    <property type="match status" value="1"/>
</dbReference>
<sequence length="298" mass="32154">MVRSGVHLPPSPPRGTSYDTAARTVEDLGFDTIWVSDHALLVRDSQSSYPFSEDGRFFLPPDADWYDWTTTLGYLAAATSHIGLGVSVAILPLRHPLLLAKQVATLDRLSGGRITLGAGIGWLEEEYDALDVPFRRRGARMDGGLALLRAGWTGSPEPGAYGPFEVPAGVELHPRPVQARLPILIGGAGEKALERIVKYGDGWAVSTPGGRPDAARLRADVNDLRNRCADSGRDPAGLDIVVRVAGPALEVAEPSYADWLGDLVAAGATSFSFDVSWREPARTSETLEVLRKLMWEMA</sequence>
<organism evidence="6 7">
    <name type="scientific">Nocardioides humilatus</name>
    <dbReference type="NCBI Taxonomy" id="2607660"/>
    <lineage>
        <taxon>Bacteria</taxon>
        <taxon>Bacillati</taxon>
        <taxon>Actinomycetota</taxon>
        <taxon>Actinomycetes</taxon>
        <taxon>Propionibacteriales</taxon>
        <taxon>Nocardioidaceae</taxon>
        <taxon>Nocardioides</taxon>
    </lineage>
</organism>
<dbReference type="InterPro" id="IPR019921">
    <property type="entry name" value="Lucif-like_OxRdtase_Rv2161c"/>
</dbReference>
<dbReference type="PANTHER" id="PTHR42847">
    <property type="entry name" value="ALKANESULFONATE MONOOXYGENASE"/>
    <property type="match status" value="1"/>
</dbReference>
<reference evidence="6 7" key="1">
    <citation type="submission" date="2019-09" db="EMBL/GenBank/DDBJ databases">
        <title>Nocardioides panacisoli sp. nov., isolated from the soil of a ginseng field.</title>
        <authorList>
            <person name="Cho C."/>
        </authorList>
    </citation>
    <scope>NUCLEOTIDE SEQUENCE [LARGE SCALE GENOMIC DNA]</scope>
    <source>
        <strain evidence="6 7">BN130099</strain>
    </source>
</reference>
<protein>
    <submittedName>
        <fullName evidence="6">LLM class F420-dependent oxidoreductase</fullName>
    </submittedName>
</protein>
<keyword evidence="7" id="KW-1185">Reference proteome</keyword>
<dbReference type="GO" id="GO:0008726">
    <property type="term" value="F:alkanesulfonate monooxygenase activity"/>
    <property type="evidence" value="ECO:0007669"/>
    <property type="project" value="TreeGrafter"/>
</dbReference>
<dbReference type="InterPro" id="IPR011251">
    <property type="entry name" value="Luciferase-like_dom"/>
</dbReference>
<dbReference type="SUPFAM" id="SSF51679">
    <property type="entry name" value="Bacterial luciferase-like"/>
    <property type="match status" value="1"/>
</dbReference>
<evidence type="ECO:0000313" key="6">
    <source>
        <dbReference type="EMBL" id="KAA1416968.1"/>
    </source>
</evidence>
<dbReference type="Pfam" id="PF00296">
    <property type="entry name" value="Bac_luciferase"/>
    <property type="match status" value="1"/>
</dbReference>
<dbReference type="InterPro" id="IPR036661">
    <property type="entry name" value="Luciferase-like_sf"/>
</dbReference>
<keyword evidence="1" id="KW-0285">Flavoprotein</keyword>
<name>A0A5B1L9T5_9ACTN</name>
<dbReference type="NCBIfam" id="TIGR03619">
    <property type="entry name" value="F420_Rv2161c"/>
    <property type="match status" value="1"/>
</dbReference>
<evidence type="ECO:0000256" key="3">
    <source>
        <dbReference type="ARBA" id="ARBA00023002"/>
    </source>
</evidence>